<dbReference type="AlphaFoldDB" id="A0A2S9WWF6"/>
<dbReference type="GO" id="GO:0005886">
    <property type="term" value="C:plasma membrane"/>
    <property type="evidence" value="ECO:0007669"/>
    <property type="project" value="UniProtKB-SubCell"/>
</dbReference>
<sequence>MKLSRAASRYAKAILDLAIDKKEAAAVNEDMKSVLTTVHKNKELQDFLKSPVVKTEQKRGALRQVFSQVGGITMGAFDLIVDNQRADILSDIATKYILLFDEMNKREVATVTTAVEISKELEAKILAKATELAGKEITLEKKIDPSIVGGFILRVGDKEINASVHSTLGDLKREFAYKYSIE</sequence>
<evidence type="ECO:0000313" key="9">
    <source>
        <dbReference type="Proteomes" id="UP000239532"/>
    </source>
</evidence>
<dbReference type="PROSITE" id="PS00389">
    <property type="entry name" value="ATPASE_DELTA"/>
    <property type="match status" value="1"/>
</dbReference>
<dbReference type="InterPro" id="IPR026015">
    <property type="entry name" value="ATP_synth_OSCP/delta_N_sf"/>
</dbReference>
<dbReference type="InterPro" id="IPR020781">
    <property type="entry name" value="ATPase_OSCP/d_CS"/>
</dbReference>
<protein>
    <recommendedName>
        <fullName evidence="7">ATP synthase subunit delta</fullName>
    </recommendedName>
    <alternativeName>
        <fullName evidence="7">ATP synthase F(1) sector subunit delta</fullName>
    </alternativeName>
    <alternativeName>
        <fullName evidence="7">F-type ATPase subunit delta</fullName>
        <shortName evidence="7">F-ATPase subunit delta</shortName>
    </alternativeName>
</protein>
<keyword evidence="6 7" id="KW-0066">ATP synthesis</keyword>
<comment type="function">
    <text evidence="7">This protein is part of the stalk that links CF(0) to CF(1). It either transmits conformational changes from CF(0) to CF(1) or is implicated in proton conduction.</text>
</comment>
<dbReference type="OrthoDB" id="9802471at2"/>
<gene>
    <name evidence="7" type="primary">atpH</name>
    <name evidence="8" type="ORF">BST86_11685</name>
</gene>
<dbReference type="PANTHER" id="PTHR11910">
    <property type="entry name" value="ATP SYNTHASE DELTA CHAIN"/>
    <property type="match status" value="1"/>
</dbReference>
<dbReference type="RefSeq" id="WP_105983412.1">
    <property type="nucleotide sequence ID" value="NZ_MQUC01000003.1"/>
</dbReference>
<keyword evidence="4 7" id="KW-0406">Ion transport</keyword>
<organism evidence="8 9">
    <name type="scientific">Nonlabens agnitus</name>
    <dbReference type="NCBI Taxonomy" id="870484"/>
    <lineage>
        <taxon>Bacteria</taxon>
        <taxon>Pseudomonadati</taxon>
        <taxon>Bacteroidota</taxon>
        <taxon>Flavobacteriia</taxon>
        <taxon>Flavobacteriales</taxon>
        <taxon>Flavobacteriaceae</taxon>
        <taxon>Nonlabens</taxon>
    </lineage>
</organism>
<dbReference type="InterPro" id="IPR000711">
    <property type="entry name" value="ATPase_OSCP/dsu"/>
</dbReference>
<evidence type="ECO:0000256" key="4">
    <source>
        <dbReference type="ARBA" id="ARBA00023065"/>
    </source>
</evidence>
<dbReference type="GO" id="GO:0046933">
    <property type="term" value="F:proton-transporting ATP synthase activity, rotational mechanism"/>
    <property type="evidence" value="ECO:0007669"/>
    <property type="project" value="UniProtKB-UniRule"/>
</dbReference>
<comment type="subcellular location">
    <subcellularLocation>
        <location evidence="7">Cell membrane</location>
        <topology evidence="7">Peripheral membrane protein</topology>
    </subcellularLocation>
    <subcellularLocation>
        <location evidence="1">Membrane</location>
    </subcellularLocation>
</comment>
<evidence type="ECO:0000256" key="3">
    <source>
        <dbReference type="ARBA" id="ARBA00022781"/>
    </source>
</evidence>
<dbReference type="SUPFAM" id="SSF47928">
    <property type="entry name" value="N-terminal domain of the delta subunit of the F1F0-ATP synthase"/>
    <property type="match status" value="1"/>
</dbReference>
<evidence type="ECO:0000313" key="8">
    <source>
        <dbReference type="EMBL" id="PRP67706.1"/>
    </source>
</evidence>
<accession>A0A2S9WWF6</accession>
<evidence type="ECO:0000256" key="1">
    <source>
        <dbReference type="ARBA" id="ARBA00004370"/>
    </source>
</evidence>
<keyword evidence="5 7" id="KW-0472">Membrane</keyword>
<dbReference type="GO" id="GO:0045259">
    <property type="term" value="C:proton-transporting ATP synthase complex"/>
    <property type="evidence" value="ECO:0007669"/>
    <property type="project" value="UniProtKB-KW"/>
</dbReference>
<keyword evidence="2 7" id="KW-0813">Transport</keyword>
<comment type="similarity">
    <text evidence="7">Belongs to the ATPase delta chain family.</text>
</comment>
<evidence type="ECO:0000256" key="2">
    <source>
        <dbReference type="ARBA" id="ARBA00022448"/>
    </source>
</evidence>
<dbReference type="Pfam" id="PF00213">
    <property type="entry name" value="OSCP"/>
    <property type="match status" value="1"/>
</dbReference>
<dbReference type="EMBL" id="MQUC01000003">
    <property type="protein sequence ID" value="PRP67706.1"/>
    <property type="molecule type" value="Genomic_DNA"/>
</dbReference>
<dbReference type="Gene3D" id="1.10.520.20">
    <property type="entry name" value="N-terminal domain of the delta subunit of the F1F0-ATP synthase"/>
    <property type="match status" value="1"/>
</dbReference>
<evidence type="ECO:0000256" key="5">
    <source>
        <dbReference type="ARBA" id="ARBA00023136"/>
    </source>
</evidence>
<keyword evidence="9" id="KW-1185">Reference proteome</keyword>
<evidence type="ECO:0000256" key="7">
    <source>
        <dbReference type="HAMAP-Rule" id="MF_01416"/>
    </source>
</evidence>
<proteinExistence type="inferred from homology"/>
<dbReference type="PRINTS" id="PR00125">
    <property type="entry name" value="ATPASEDELTA"/>
</dbReference>
<keyword evidence="3 7" id="KW-0375">Hydrogen ion transport</keyword>
<keyword evidence="7" id="KW-0139">CF(1)</keyword>
<dbReference type="Proteomes" id="UP000239532">
    <property type="component" value="Unassembled WGS sequence"/>
</dbReference>
<comment type="caution">
    <text evidence="8">The sequence shown here is derived from an EMBL/GenBank/DDBJ whole genome shotgun (WGS) entry which is preliminary data.</text>
</comment>
<comment type="function">
    <text evidence="7">F(1)F(0) ATP synthase produces ATP from ADP in the presence of a proton or sodium gradient. F-type ATPases consist of two structural domains, F(1) containing the extramembraneous catalytic core and F(0) containing the membrane proton channel, linked together by a central stalk and a peripheral stalk. During catalysis, ATP synthesis in the catalytic domain of F(1) is coupled via a rotary mechanism of the central stalk subunits to proton translocation.</text>
</comment>
<keyword evidence="7" id="KW-1003">Cell membrane</keyword>
<name>A0A2S9WWF6_9FLAO</name>
<reference evidence="8 9" key="1">
    <citation type="submission" date="2016-11" db="EMBL/GenBank/DDBJ databases">
        <title>Trade-off between light-utilization and light-protection in marine flavobacteria.</title>
        <authorList>
            <person name="Kumagai Y."/>
        </authorList>
    </citation>
    <scope>NUCLEOTIDE SEQUENCE [LARGE SCALE GENOMIC DNA]</scope>
    <source>
        <strain evidence="8 9">JCM 17109</strain>
    </source>
</reference>
<dbReference type="HAMAP" id="MF_01416">
    <property type="entry name" value="ATP_synth_delta_bact"/>
    <property type="match status" value="1"/>
</dbReference>
<evidence type="ECO:0000256" key="6">
    <source>
        <dbReference type="ARBA" id="ARBA00023310"/>
    </source>
</evidence>
<dbReference type="NCBIfam" id="TIGR01145">
    <property type="entry name" value="ATP_synt_delta"/>
    <property type="match status" value="1"/>
</dbReference>